<dbReference type="Gene3D" id="3.40.50.300">
    <property type="entry name" value="P-loop containing nucleotide triphosphate hydrolases"/>
    <property type="match status" value="1"/>
</dbReference>
<dbReference type="PANTHER" id="PTHR46743">
    <property type="entry name" value="TEICHOIC ACIDS EXPORT ATP-BINDING PROTEIN TAGH"/>
    <property type="match status" value="1"/>
</dbReference>
<dbReference type="Proteomes" id="UP000281904">
    <property type="component" value="Chromosome"/>
</dbReference>
<gene>
    <name evidence="6" type="primary">tagH</name>
    <name evidence="6" type="ORF">NCTC10036_04721</name>
</gene>
<reference evidence="6 7" key="1">
    <citation type="submission" date="2018-12" db="EMBL/GenBank/DDBJ databases">
        <authorList>
            <consortium name="Pathogen Informatics"/>
        </authorList>
    </citation>
    <scope>NUCLEOTIDE SEQUENCE [LARGE SCALE GENOMIC DNA]</scope>
    <source>
        <strain evidence="6 7">NCTC10036</strain>
    </source>
</reference>
<dbReference type="GO" id="GO:0005524">
    <property type="term" value="F:ATP binding"/>
    <property type="evidence" value="ECO:0007669"/>
    <property type="project" value="UniProtKB-KW"/>
</dbReference>
<dbReference type="GO" id="GO:0140359">
    <property type="term" value="F:ABC-type transporter activity"/>
    <property type="evidence" value="ECO:0007669"/>
    <property type="project" value="InterPro"/>
</dbReference>
<dbReference type="PANTHER" id="PTHR46743:SF2">
    <property type="entry name" value="TEICHOIC ACIDS EXPORT ATP-BINDING PROTEIN TAGH"/>
    <property type="match status" value="1"/>
</dbReference>
<dbReference type="GO" id="GO:0016887">
    <property type="term" value="F:ATP hydrolysis activity"/>
    <property type="evidence" value="ECO:0007669"/>
    <property type="project" value="InterPro"/>
</dbReference>
<dbReference type="InterPro" id="IPR029439">
    <property type="entry name" value="Wzt_C"/>
</dbReference>
<dbReference type="GO" id="GO:0016020">
    <property type="term" value="C:membrane"/>
    <property type="evidence" value="ECO:0007669"/>
    <property type="project" value="InterPro"/>
</dbReference>
<dbReference type="InterPro" id="IPR003593">
    <property type="entry name" value="AAA+_ATPase"/>
</dbReference>
<protein>
    <submittedName>
        <fullName evidence="6">Teichoic acids export ATP-binding protein TagH</fullName>
        <ecNumber evidence="6">3.6.3.40</ecNumber>
    </submittedName>
</protein>
<name>A0A448SXT0_SERRU</name>
<dbReference type="InterPro" id="IPR015860">
    <property type="entry name" value="ABC_transpr_TagH-like"/>
</dbReference>
<dbReference type="InterPro" id="IPR050683">
    <property type="entry name" value="Bact_Polysacc_Export_ATP-bd"/>
</dbReference>
<accession>A0A448SXT0</accession>
<evidence type="ECO:0000256" key="3">
    <source>
        <dbReference type="ARBA" id="ARBA00022741"/>
    </source>
</evidence>
<dbReference type="Pfam" id="PF14524">
    <property type="entry name" value="Wzt_C"/>
    <property type="match status" value="1"/>
</dbReference>
<keyword evidence="6" id="KW-0378">Hydrolase</keyword>
<organism evidence="6 7">
    <name type="scientific">Serratia rubidaea</name>
    <name type="common">Serratia marinorubra</name>
    <dbReference type="NCBI Taxonomy" id="61652"/>
    <lineage>
        <taxon>Bacteria</taxon>
        <taxon>Pseudomonadati</taxon>
        <taxon>Pseudomonadota</taxon>
        <taxon>Gammaproteobacteria</taxon>
        <taxon>Enterobacterales</taxon>
        <taxon>Yersiniaceae</taxon>
        <taxon>Serratia</taxon>
    </lineage>
</organism>
<dbReference type="SUPFAM" id="SSF52540">
    <property type="entry name" value="P-loop containing nucleoside triphosphate hydrolases"/>
    <property type="match status" value="1"/>
</dbReference>
<evidence type="ECO:0000256" key="1">
    <source>
        <dbReference type="ARBA" id="ARBA00005417"/>
    </source>
</evidence>
<dbReference type="InterPro" id="IPR003439">
    <property type="entry name" value="ABC_transporter-like_ATP-bd"/>
</dbReference>
<dbReference type="InterPro" id="IPR027417">
    <property type="entry name" value="P-loop_NTPase"/>
</dbReference>
<dbReference type="CDD" id="cd10147">
    <property type="entry name" value="Wzt_C-like"/>
    <property type="match status" value="1"/>
</dbReference>
<feature type="domain" description="ABC transporter" evidence="5">
    <location>
        <begin position="45"/>
        <end position="267"/>
    </location>
</feature>
<evidence type="ECO:0000256" key="2">
    <source>
        <dbReference type="ARBA" id="ARBA00022448"/>
    </source>
</evidence>
<keyword evidence="4 6" id="KW-0067">ATP-binding</keyword>
<keyword evidence="3" id="KW-0547">Nucleotide-binding</keyword>
<dbReference type="EC" id="3.6.3.40" evidence="6"/>
<dbReference type="AlphaFoldDB" id="A0A448SXT0"/>
<dbReference type="Pfam" id="PF00005">
    <property type="entry name" value="ABC_tran"/>
    <property type="match status" value="1"/>
</dbReference>
<dbReference type="SMART" id="SM00382">
    <property type="entry name" value="AAA"/>
    <property type="match status" value="1"/>
</dbReference>
<evidence type="ECO:0000313" key="7">
    <source>
        <dbReference type="Proteomes" id="UP000281904"/>
    </source>
</evidence>
<evidence type="ECO:0000256" key="4">
    <source>
        <dbReference type="ARBA" id="ARBA00022840"/>
    </source>
</evidence>
<evidence type="ECO:0000313" key="6">
    <source>
        <dbReference type="EMBL" id="VEI72517.1"/>
    </source>
</evidence>
<dbReference type="CDD" id="cd03220">
    <property type="entry name" value="ABC_KpsT_Wzt"/>
    <property type="match status" value="1"/>
</dbReference>
<keyword evidence="2" id="KW-0813">Transport</keyword>
<proteinExistence type="inferred from homology"/>
<sequence>MHFSRRRVRGLLMSSKEIAIEVNGLSKCYQIYSRPRDRLKQFFVPKIQRVARRESRVYFREFWALRDVSFSIYRGETIGIIGRNGAGKSTLLQMICGTLTPTTGDIRVNGRIAALLELGAGFNPEFTGRDNVYLNGSVLGLSKAEIDKKFQSILDFADIGEFINQPVKTYSSGMYVRLAFAVQACIDPEILIVDEALAVGDIGFQYKCFKRMEALKKQGTTIIMVTHSTGSILEYADRCLVMSDGMLVGDTTDVLAAVLAYEKGMLLTEKAGENKLSKATSPASSILSVEELQTLQQSTSNIEVDEKRFGSGRAIIEEFSVIKSDGTPLTEKPLVKSGEELYFSFKITAAEEISEVVLGISLSRAQGGDIWGDNNIGAGYPLRLTPGSHYIKYKAKLPVNAGDYLIHCGLACFNNGTREELDQRRPIAKIKYWSSRELGGVIHAPIQIIADEVEK</sequence>
<dbReference type="PROSITE" id="PS50893">
    <property type="entry name" value="ABC_TRANSPORTER_2"/>
    <property type="match status" value="1"/>
</dbReference>
<evidence type="ECO:0000259" key="5">
    <source>
        <dbReference type="PROSITE" id="PS50893"/>
    </source>
</evidence>
<dbReference type="Gene3D" id="2.70.50.60">
    <property type="entry name" value="abc- transporter (atp binding component) like domain"/>
    <property type="match status" value="1"/>
</dbReference>
<dbReference type="EMBL" id="LR134493">
    <property type="protein sequence ID" value="VEI72517.1"/>
    <property type="molecule type" value="Genomic_DNA"/>
</dbReference>
<comment type="similarity">
    <text evidence="1">Belongs to the ABC transporter superfamily.</text>
</comment>